<sequence length="252" mass="26281">MKKLLTTALVSMAAVISLPAMATGGSYYTAYNKSTHCGGGSTEPSCPTYNLTDAGSSGNALVSLDAYYNTSGSSTLNDAYSMTYYSGSGYGVKATSTDGTSPQHAVDNSGDYEWLMLSFDQAVSLDKITLGWISGDADITVMAAGAPSNDLSGWNFIENLYYGNGGSQFSTDSYGRTVASLTNEVCASYWLIGAINPAYASSMYVGNDFFKVYSVQACTNCGQPGTGVAEPGSLALAGIGLLGVFGLRRRRS</sequence>
<evidence type="ECO:0000313" key="5">
    <source>
        <dbReference type="Proteomes" id="UP000501991"/>
    </source>
</evidence>
<organism evidence="4 5">
    <name type="scientific">Nitrogeniibacter mangrovi</name>
    <dbReference type="NCBI Taxonomy" id="2016596"/>
    <lineage>
        <taxon>Bacteria</taxon>
        <taxon>Pseudomonadati</taxon>
        <taxon>Pseudomonadota</taxon>
        <taxon>Betaproteobacteria</taxon>
        <taxon>Rhodocyclales</taxon>
        <taxon>Zoogloeaceae</taxon>
        <taxon>Nitrogeniibacter</taxon>
    </lineage>
</organism>
<dbReference type="RefSeq" id="WP_173763884.1">
    <property type="nucleotide sequence ID" value="NZ_CP048836.1"/>
</dbReference>
<evidence type="ECO:0000259" key="3">
    <source>
        <dbReference type="Pfam" id="PF07589"/>
    </source>
</evidence>
<dbReference type="KEGG" id="azq:G3580_03160"/>
<evidence type="ECO:0000256" key="1">
    <source>
        <dbReference type="SAM" id="Phobius"/>
    </source>
</evidence>
<dbReference type="Pfam" id="PF07589">
    <property type="entry name" value="PEP-CTERM"/>
    <property type="match status" value="1"/>
</dbReference>
<dbReference type="NCBIfam" id="NF041927">
    <property type="entry name" value="Xrt_dep_XDP1"/>
    <property type="match status" value="1"/>
</dbReference>
<gene>
    <name evidence="4" type="ORF">G3580_03160</name>
</gene>
<accession>A0A6C1AZD4</accession>
<proteinExistence type="predicted"/>
<feature type="domain" description="Ice-binding protein C-terminal" evidence="3">
    <location>
        <begin position="230"/>
        <end position="250"/>
    </location>
</feature>
<dbReference type="EMBL" id="CP048836">
    <property type="protein sequence ID" value="QID16716.1"/>
    <property type="molecule type" value="Genomic_DNA"/>
</dbReference>
<reference evidence="4 5" key="1">
    <citation type="submission" date="2020-02" db="EMBL/GenBank/DDBJ databases">
        <title>Nitrogenibacter mangrovi gen. nov., sp. nov. isolated from mangrove sediment, a denitrifying betaproteobacterium.</title>
        <authorList>
            <person name="Liao H."/>
            <person name="Tian Y."/>
        </authorList>
    </citation>
    <scope>NUCLEOTIDE SEQUENCE [LARGE SCALE GENOMIC DNA]</scope>
    <source>
        <strain evidence="4 5">M9-3-2</strain>
    </source>
</reference>
<evidence type="ECO:0000256" key="2">
    <source>
        <dbReference type="SAM" id="SignalP"/>
    </source>
</evidence>
<feature type="signal peptide" evidence="2">
    <location>
        <begin position="1"/>
        <end position="22"/>
    </location>
</feature>
<dbReference type="InterPro" id="IPR024038">
    <property type="entry name" value="MYXO-CTERM"/>
</dbReference>
<keyword evidence="1" id="KW-0812">Transmembrane</keyword>
<protein>
    <submittedName>
        <fullName evidence="4">PEP-CTERM sorting domain-containing protein</fullName>
    </submittedName>
</protein>
<dbReference type="InterPro" id="IPR049672">
    <property type="entry name" value="Xrt_dep_XDP1"/>
</dbReference>
<name>A0A6C1AZD4_9RHOO</name>
<evidence type="ECO:0000313" key="4">
    <source>
        <dbReference type="EMBL" id="QID16716.1"/>
    </source>
</evidence>
<dbReference type="InterPro" id="IPR013424">
    <property type="entry name" value="Ice-binding_C"/>
</dbReference>
<keyword evidence="1" id="KW-1133">Transmembrane helix</keyword>
<dbReference type="NCBIfam" id="TIGR03901">
    <property type="entry name" value="MYXO-CTERM"/>
    <property type="match status" value="1"/>
</dbReference>
<keyword evidence="2" id="KW-0732">Signal</keyword>
<feature type="chain" id="PRO_5025514291" evidence="2">
    <location>
        <begin position="23"/>
        <end position="252"/>
    </location>
</feature>
<keyword evidence="1" id="KW-0472">Membrane</keyword>
<keyword evidence="5" id="KW-1185">Reference proteome</keyword>
<dbReference type="Proteomes" id="UP000501991">
    <property type="component" value="Chromosome"/>
</dbReference>
<dbReference type="AlphaFoldDB" id="A0A6C1AZD4"/>
<feature type="transmembrane region" description="Helical" evidence="1">
    <location>
        <begin position="228"/>
        <end position="247"/>
    </location>
</feature>